<evidence type="ECO:0000256" key="1">
    <source>
        <dbReference type="SAM" id="Phobius"/>
    </source>
</evidence>
<accession>A0A1W1CPV1</accession>
<feature type="transmembrane region" description="Helical" evidence="1">
    <location>
        <begin position="20"/>
        <end position="40"/>
    </location>
</feature>
<proteinExistence type="predicted"/>
<organism evidence="2">
    <name type="scientific">hydrothermal vent metagenome</name>
    <dbReference type="NCBI Taxonomy" id="652676"/>
    <lineage>
        <taxon>unclassified sequences</taxon>
        <taxon>metagenomes</taxon>
        <taxon>ecological metagenomes</taxon>
    </lineage>
</organism>
<dbReference type="SUPFAM" id="SSF48452">
    <property type="entry name" value="TPR-like"/>
    <property type="match status" value="1"/>
</dbReference>
<dbReference type="InterPro" id="IPR011990">
    <property type="entry name" value="TPR-like_helical_dom_sf"/>
</dbReference>
<dbReference type="EMBL" id="FPHN01000235">
    <property type="protein sequence ID" value="SFV67920.1"/>
    <property type="molecule type" value="Genomic_DNA"/>
</dbReference>
<dbReference type="AlphaFoldDB" id="A0A1W1CPV1"/>
<reference evidence="2" key="1">
    <citation type="submission" date="2016-10" db="EMBL/GenBank/DDBJ databases">
        <authorList>
            <person name="de Groot N.N."/>
        </authorList>
    </citation>
    <scope>NUCLEOTIDE SEQUENCE</scope>
</reference>
<name>A0A1W1CPV1_9ZZZZ</name>
<evidence type="ECO:0000313" key="2">
    <source>
        <dbReference type="EMBL" id="SFV67920.1"/>
    </source>
</evidence>
<gene>
    <name evidence="2" type="ORF">MNB_SV-14-1199</name>
</gene>
<keyword evidence="1" id="KW-1133">Transmembrane helix</keyword>
<protein>
    <submittedName>
        <fullName evidence="2">Transformation system protein</fullName>
    </submittedName>
</protein>
<dbReference type="Pfam" id="PF12895">
    <property type="entry name" value="ANAPC3"/>
    <property type="match status" value="1"/>
</dbReference>
<keyword evidence="1" id="KW-0472">Membrane</keyword>
<keyword evidence="1" id="KW-0812">Transmembrane</keyword>
<sequence length="260" mass="30835">MDKIRKLEQRWKRYKTVKTVSFLLFISIFYLFTVGGYYTFLKWDSINTFFSKKVILKEKNISKENIIKDKIIEKEIIKKEESNKTAVTELYFNPIIPIIDMEKEKSTTSHRAIFRKEKSSSNRLKAKPSTYLTAQELSKIKVSNHKERDTTRLKRIHIGSSSKNYIETMKKKFFKSKKPRDALLLAKAFYREKKYKESNKWALEANKLNSNLDESWIIFAQSKAKMGKKNEAIKILAMYYRKSKSPEVRAVIEKIKMEKL</sequence>